<name>A0A1D3CT50_9EIME</name>
<evidence type="ECO:0000313" key="2">
    <source>
        <dbReference type="Proteomes" id="UP000095192"/>
    </source>
</evidence>
<dbReference type="Proteomes" id="UP000095192">
    <property type="component" value="Unassembled WGS sequence"/>
</dbReference>
<keyword evidence="2" id="KW-1185">Reference proteome</keyword>
<comment type="caution">
    <text evidence="1">The sequence shown here is derived from an EMBL/GenBank/DDBJ whole genome shotgun (WGS) entry which is preliminary data.</text>
</comment>
<accession>A0A1D3CT50</accession>
<dbReference type="VEuPathDB" id="ToxoDB:cyc_04303"/>
<proteinExistence type="predicted"/>
<dbReference type="EMBL" id="JROU02002054">
    <property type="protein sequence ID" value="OEH74383.1"/>
    <property type="molecule type" value="Genomic_DNA"/>
</dbReference>
<dbReference type="InParanoid" id="A0A1D3CT50"/>
<reference evidence="1 2" key="1">
    <citation type="journal article" date="2016" name="BMC Genomics">
        <title>Comparative genomics reveals Cyclospora cayetanensis possesses coccidia-like metabolism and invasion components but unique surface antigens.</title>
        <authorList>
            <person name="Liu S."/>
            <person name="Wang L."/>
            <person name="Zheng H."/>
            <person name="Xu Z."/>
            <person name="Roellig D.M."/>
            <person name="Li N."/>
            <person name="Frace M.A."/>
            <person name="Tang K."/>
            <person name="Arrowood M.J."/>
            <person name="Moss D.M."/>
            <person name="Zhang L."/>
            <person name="Feng Y."/>
            <person name="Xiao L."/>
        </authorList>
    </citation>
    <scope>NUCLEOTIDE SEQUENCE [LARGE SCALE GENOMIC DNA]</scope>
    <source>
        <strain evidence="1 2">CHN_HEN01</strain>
    </source>
</reference>
<gene>
    <name evidence="1" type="ORF">cyc_04303</name>
</gene>
<protein>
    <submittedName>
        <fullName evidence="1">Uncharacterized protein</fullName>
    </submittedName>
</protein>
<dbReference type="VEuPathDB" id="ToxoDB:LOC34620851"/>
<organism evidence="1 2">
    <name type="scientific">Cyclospora cayetanensis</name>
    <dbReference type="NCBI Taxonomy" id="88456"/>
    <lineage>
        <taxon>Eukaryota</taxon>
        <taxon>Sar</taxon>
        <taxon>Alveolata</taxon>
        <taxon>Apicomplexa</taxon>
        <taxon>Conoidasida</taxon>
        <taxon>Coccidia</taxon>
        <taxon>Eucoccidiorida</taxon>
        <taxon>Eimeriorina</taxon>
        <taxon>Eimeriidae</taxon>
        <taxon>Cyclospora</taxon>
    </lineage>
</organism>
<sequence>MLESLNSKVVLSSNILLPEDAIVQEASGQLLFENTEISGKVPQGTAILKVKGNDPLETLGLFVVDYSKPEFLDRGPLVEGPAPSTYIIDQFSNEIDGRNLKCTDFGPVEFPSQFDEASYSFIGQTSGDLQFCEVNPPMVTGKQMVALASGKRAPRIYCDTATQALLYFEPHMPSHDAKFRQSQRIEIQLFAESELGEPCSVQQFQLLQQPNYNLHSEIGHNTTIACKKLRQYPLRDIKRDALMIQLSGSDLWMELPAGTVLALPRDDLPPGILSLHSYQPAFSSSGVFKAPELRRHIISHATDKGSPIDPAVIFIADGSEEDTGFLYQTAEGKKVFVGQLRDGTFVGNLGISFVAKNAANENASFEYGVAQLQRGSSLVLSSVPEALVLQRDIIKYNVVFYGGPSIGISAEYALNMLHRLRHHFESQGEEPAVYHALLEVKNKISLCNLCALNNLQSPPIGQLDVPIGELQHKPLNKGGKPKKVIVNLTYADQSLPFSVVVRLPVNMLHSTTSHGLIQQLHIALSILLEDVVSLPRPLANRITFYGTALHTLHKILESGHCDRCPENNSCSFCRAVTFRDFVYVDIQGLGISPETMPDSFSWAEFRGQEFLLFVNTNSGPALLGAEFDFHTQMLTSHPSRKHLPQLKDYATVCLNAHISSMALKKRNEESFCPRLANQLKSLLKGLSRKDFVSLMNSAEFRDAIIEGCKIQVEDAVTSCMEGDGELLGLQRLPEFRVNGRSAMYEYLRSLLFPALLGSIGEELQRASFEDKEALLSAVPSLKTFITDLAVESSPHNSCPIVDHLFREEGKEKALTILSGIDSAVAAKGIKPSKGSAFYVGLWSSPLRGLLILENILSGKAAVPPEDAHSDSTSPEATGKLESLHSDCVMHYHSACAFPVLNKMFSFKPLIFCLSSSDRDAKIKMKTKAYARRLREQQAQKYADIQAALSWPAEKEPDTIEECRMFVQAAHRFVLVPGEINNLFYPRSDTVSSDINRTMPVRHVAEEAGPFMRRIISTTPNTYQQVCKRLGWTSIRLPQNAEEAQAFAEALREVRALQGPVKKWILALQNQVPDSMTWGRQLTNCVVLKAELHVSGPHTKVPFFLPSSGKCQCVRSAGRNRCYIDALKSIEDLIFRLSLLLPAALAKYVTKDTKELSTDAAALCAATGVFASAWQQQQVEAGFAHANSRLAHSMLVERLKKAGDYSLTEINEHGLENTAEYTKRKKMLNNRFSSGAMRKCLKLVNVGGSVAHTPAGGSGAKMAARSLYGGIVNTVGVSAVQVDHFMQTLTALGSNAARSSHRTHPLLGLLAALRITQRFKDCFDEAKDITFRSWYLMHLEGDAIIGRLNSREFDAQFASRTYKFAEHASSQAFDKAFKTLMATVTTQWEDAGAFKLLVDGVSGTGGIQIPETAPEDFDTPVDTPLQTVLEYSPSLGNQLISIPPGH</sequence>
<evidence type="ECO:0000313" key="1">
    <source>
        <dbReference type="EMBL" id="OEH74383.1"/>
    </source>
</evidence>